<keyword evidence="4 7" id="KW-0812">Transmembrane</keyword>
<dbReference type="InterPro" id="IPR043429">
    <property type="entry name" value="ArtM/GltK/GlnP/TcyL/YhdX-like"/>
</dbReference>
<feature type="transmembrane region" description="Helical" evidence="7">
    <location>
        <begin position="164"/>
        <end position="191"/>
    </location>
</feature>
<evidence type="ECO:0000313" key="10">
    <source>
        <dbReference type="Proteomes" id="UP000226525"/>
    </source>
</evidence>
<dbReference type="InterPro" id="IPR000515">
    <property type="entry name" value="MetI-like"/>
</dbReference>
<dbReference type="GO" id="GO:0006865">
    <property type="term" value="P:amino acid transport"/>
    <property type="evidence" value="ECO:0007669"/>
    <property type="project" value="TreeGrafter"/>
</dbReference>
<dbReference type="CDD" id="cd06261">
    <property type="entry name" value="TM_PBP2"/>
    <property type="match status" value="1"/>
</dbReference>
<dbReference type="Gene3D" id="1.10.3720.10">
    <property type="entry name" value="MetI-like"/>
    <property type="match status" value="1"/>
</dbReference>
<dbReference type="Proteomes" id="UP000226525">
    <property type="component" value="Unassembled WGS sequence"/>
</dbReference>
<dbReference type="Pfam" id="PF00528">
    <property type="entry name" value="BPD_transp_1"/>
    <property type="match status" value="1"/>
</dbReference>
<feature type="domain" description="ABC transmembrane type-1" evidence="8">
    <location>
        <begin position="167"/>
        <end position="356"/>
    </location>
</feature>
<keyword evidence="6 7" id="KW-0472">Membrane</keyword>
<name>A0A2D6YL22_9DELT</name>
<evidence type="ECO:0000256" key="3">
    <source>
        <dbReference type="ARBA" id="ARBA00022475"/>
    </source>
</evidence>
<dbReference type="InterPro" id="IPR035906">
    <property type="entry name" value="MetI-like_sf"/>
</dbReference>
<sequence length="376" mass="41926">MKNQNTVFFVRKEFAPSRPAPASTVGVLGWIRNNLFSTPFNSLLTVVVGGLGAWSIWGALDWLIFNAVWVGGNEACKANPNGACWTFIGTRFDQFVYGFYEKPERWRVDLVILVLFVGVFWTGWEKAPARRWAGGFMLILFPWIAWGMLYGGIFGLPIVETSQWGGFILTLVVSLIGIIVSLPLGILLALGRRSNMPIINSTCVFFIEFWRGVPLITILFMAAYVLPLFFPTGMNFDQLLRALIGFAFFAAAYMAEVVRGGLQSLDKGQYEAADSLGLSYWKSMRLIILPQALKAVIPGIVNTFIGLFKDTTLVLIIGLLDLLGMVHAAIADPNWSIRSVPTTGYAFVAITFFTFCYGMSRYSRFIEDKLNTGHQR</sequence>
<protein>
    <submittedName>
        <fullName evidence="9">Amino acid ABC transporter permease</fullName>
    </submittedName>
</protein>
<dbReference type="PANTHER" id="PTHR30614">
    <property type="entry name" value="MEMBRANE COMPONENT OF AMINO ACID ABC TRANSPORTER"/>
    <property type="match status" value="1"/>
</dbReference>
<evidence type="ECO:0000313" key="9">
    <source>
        <dbReference type="EMBL" id="MAH63869.1"/>
    </source>
</evidence>
<feature type="transmembrane region" description="Helical" evidence="7">
    <location>
        <begin position="312"/>
        <end position="330"/>
    </location>
</feature>
<feature type="transmembrane region" description="Helical" evidence="7">
    <location>
        <begin position="40"/>
        <end position="60"/>
    </location>
</feature>
<evidence type="ECO:0000259" key="8">
    <source>
        <dbReference type="PROSITE" id="PS50928"/>
    </source>
</evidence>
<dbReference type="InterPro" id="IPR010065">
    <property type="entry name" value="AA_ABC_transptr_permease_3TM"/>
</dbReference>
<feature type="transmembrane region" description="Helical" evidence="7">
    <location>
        <begin position="136"/>
        <end position="158"/>
    </location>
</feature>
<reference evidence="10" key="1">
    <citation type="submission" date="2017-09" db="EMBL/GenBank/DDBJ databases">
        <title>The Reconstruction of 2,631 Draft Metagenome-Assembled Genomes from the Global Oceans.</title>
        <authorList>
            <person name="Tully B.J."/>
            <person name="Graham E.D."/>
            <person name="Heidelberg J.F."/>
        </authorList>
    </citation>
    <scope>NUCLEOTIDE SEQUENCE [LARGE SCALE GENOMIC DNA]</scope>
</reference>
<evidence type="ECO:0000256" key="4">
    <source>
        <dbReference type="ARBA" id="ARBA00022692"/>
    </source>
</evidence>
<dbReference type="GO" id="GO:0022857">
    <property type="term" value="F:transmembrane transporter activity"/>
    <property type="evidence" value="ECO:0007669"/>
    <property type="project" value="InterPro"/>
</dbReference>
<feature type="transmembrane region" description="Helical" evidence="7">
    <location>
        <begin position="106"/>
        <end position="124"/>
    </location>
</feature>
<organism evidence="9 10">
    <name type="scientific">SAR324 cluster bacterium</name>
    <dbReference type="NCBI Taxonomy" id="2024889"/>
    <lineage>
        <taxon>Bacteria</taxon>
        <taxon>Deltaproteobacteria</taxon>
        <taxon>SAR324 cluster</taxon>
    </lineage>
</organism>
<evidence type="ECO:0000256" key="5">
    <source>
        <dbReference type="ARBA" id="ARBA00022989"/>
    </source>
</evidence>
<keyword evidence="5 7" id="KW-1133">Transmembrane helix</keyword>
<evidence type="ECO:0000256" key="2">
    <source>
        <dbReference type="ARBA" id="ARBA00022448"/>
    </source>
</evidence>
<feature type="transmembrane region" description="Helical" evidence="7">
    <location>
        <begin position="203"/>
        <end position="226"/>
    </location>
</feature>
<dbReference type="PANTHER" id="PTHR30614:SF41">
    <property type="entry name" value="INNER MEMBRANE AMINO-ACID ABC TRANSPORTER PERMEASE PROTEIN YHDY"/>
    <property type="match status" value="1"/>
</dbReference>
<comment type="caution">
    <text evidence="9">The sequence shown here is derived from an EMBL/GenBank/DDBJ whole genome shotgun (WGS) entry which is preliminary data.</text>
</comment>
<dbReference type="GO" id="GO:0043190">
    <property type="term" value="C:ATP-binding cassette (ABC) transporter complex"/>
    <property type="evidence" value="ECO:0007669"/>
    <property type="project" value="InterPro"/>
</dbReference>
<evidence type="ECO:0000256" key="1">
    <source>
        <dbReference type="ARBA" id="ARBA00004651"/>
    </source>
</evidence>
<dbReference type="PROSITE" id="PS50928">
    <property type="entry name" value="ABC_TM1"/>
    <property type="match status" value="1"/>
</dbReference>
<evidence type="ECO:0000256" key="7">
    <source>
        <dbReference type="RuleBase" id="RU363032"/>
    </source>
</evidence>
<dbReference type="NCBIfam" id="TIGR01726">
    <property type="entry name" value="HEQRo_perm_3TM"/>
    <property type="match status" value="1"/>
</dbReference>
<comment type="subcellular location">
    <subcellularLocation>
        <location evidence="1 7">Cell membrane</location>
        <topology evidence="1 7">Multi-pass membrane protein</topology>
    </subcellularLocation>
</comment>
<keyword evidence="2 7" id="KW-0813">Transport</keyword>
<dbReference type="SUPFAM" id="SSF161098">
    <property type="entry name" value="MetI-like"/>
    <property type="match status" value="1"/>
</dbReference>
<accession>A0A2D6YL22</accession>
<feature type="transmembrane region" description="Helical" evidence="7">
    <location>
        <begin position="238"/>
        <end position="258"/>
    </location>
</feature>
<dbReference type="EMBL" id="NZEX01000119">
    <property type="protein sequence ID" value="MAH63869.1"/>
    <property type="molecule type" value="Genomic_DNA"/>
</dbReference>
<keyword evidence="3" id="KW-1003">Cell membrane</keyword>
<proteinExistence type="inferred from homology"/>
<dbReference type="AlphaFoldDB" id="A0A2D6YL22"/>
<gene>
    <name evidence="9" type="ORF">CMN54_10580</name>
</gene>
<feature type="transmembrane region" description="Helical" evidence="7">
    <location>
        <begin position="342"/>
        <end position="360"/>
    </location>
</feature>
<comment type="similarity">
    <text evidence="7">Belongs to the binding-protein-dependent transport system permease family.</text>
</comment>
<evidence type="ECO:0000256" key="6">
    <source>
        <dbReference type="ARBA" id="ARBA00023136"/>
    </source>
</evidence>